<protein>
    <submittedName>
        <fullName evidence="8">MFS transporter</fullName>
    </submittedName>
</protein>
<dbReference type="InterPro" id="IPR011701">
    <property type="entry name" value="MFS"/>
</dbReference>
<keyword evidence="2" id="KW-0813">Transport</keyword>
<feature type="transmembrane region" description="Helical" evidence="6">
    <location>
        <begin position="201"/>
        <end position="221"/>
    </location>
</feature>
<dbReference type="Pfam" id="PF07690">
    <property type="entry name" value="MFS_1"/>
    <property type="match status" value="1"/>
</dbReference>
<keyword evidence="4 6" id="KW-1133">Transmembrane helix</keyword>
<evidence type="ECO:0000256" key="5">
    <source>
        <dbReference type="ARBA" id="ARBA00023136"/>
    </source>
</evidence>
<keyword evidence="9" id="KW-1185">Reference proteome</keyword>
<reference evidence="9" key="1">
    <citation type="submission" date="2019-03" db="EMBL/GenBank/DDBJ databases">
        <title>Weissella sp. 26KH-42 Genome sequencing.</title>
        <authorList>
            <person name="Heo J."/>
            <person name="Kim S.-J."/>
            <person name="Kim J.-S."/>
            <person name="Hong S.-B."/>
            <person name="Kwon S.-W."/>
        </authorList>
    </citation>
    <scope>NUCLEOTIDE SEQUENCE [LARGE SCALE GENOMIC DNA]</scope>
    <source>
        <strain evidence="9">26KH-42</strain>
    </source>
</reference>
<evidence type="ECO:0000256" key="6">
    <source>
        <dbReference type="SAM" id="Phobius"/>
    </source>
</evidence>
<dbReference type="GO" id="GO:0022857">
    <property type="term" value="F:transmembrane transporter activity"/>
    <property type="evidence" value="ECO:0007669"/>
    <property type="project" value="InterPro"/>
</dbReference>
<feature type="transmembrane region" description="Helical" evidence="6">
    <location>
        <begin position="460"/>
        <end position="482"/>
    </location>
</feature>
<dbReference type="PANTHER" id="PTHR23501:SF191">
    <property type="entry name" value="VACUOLAR BASIC AMINO ACID TRANSPORTER 4"/>
    <property type="match status" value="1"/>
</dbReference>
<dbReference type="Gene3D" id="1.20.1250.20">
    <property type="entry name" value="MFS general substrate transporter like domains"/>
    <property type="match status" value="1"/>
</dbReference>
<dbReference type="OrthoDB" id="9816041at2"/>
<evidence type="ECO:0000313" key="8">
    <source>
        <dbReference type="EMBL" id="QBO35062.1"/>
    </source>
</evidence>
<keyword evidence="3 6" id="KW-0812">Transmembrane</keyword>
<keyword evidence="5 6" id="KW-0472">Membrane</keyword>
<feature type="domain" description="Major facilitator superfamily (MFS) profile" evidence="7">
    <location>
        <begin position="16"/>
        <end position="487"/>
    </location>
</feature>
<dbReference type="Proteomes" id="UP000292886">
    <property type="component" value="Chromosome"/>
</dbReference>
<name>A0A4P6YR39_9LACO</name>
<feature type="transmembrane region" description="Helical" evidence="6">
    <location>
        <begin position="49"/>
        <end position="69"/>
    </location>
</feature>
<organism evidence="8 9">
    <name type="scientific">Periweissella cryptocerci</name>
    <dbReference type="NCBI Taxonomy" id="2506420"/>
    <lineage>
        <taxon>Bacteria</taxon>
        <taxon>Bacillati</taxon>
        <taxon>Bacillota</taxon>
        <taxon>Bacilli</taxon>
        <taxon>Lactobacillales</taxon>
        <taxon>Lactobacillaceae</taxon>
        <taxon>Periweissella</taxon>
    </lineage>
</organism>
<dbReference type="EMBL" id="CP037940">
    <property type="protein sequence ID" value="QBO35062.1"/>
    <property type="molecule type" value="Genomic_DNA"/>
</dbReference>
<feature type="transmembrane region" description="Helical" evidence="6">
    <location>
        <begin position="167"/>
        <end position="189"/>
    </location>
</feature>
<dbReference type="KEGG" id="wei:EQG49_00645"/>
<feature type="transmembrane region" description="Helical" evidence="6">
    <location>
        <begin position="106"/>
        <end position="127"/>
    </location>
</feature>
<dbReference type="GO" id="GO:0005886">
    <property type="term" value="C:plasma membrane"/>
    <property type="evidence" value="ECO:0007669"/>
    <property type="project" value="UniProtKB-SubCell"/>
</dbReference>
<evidence type="ECO:0000256" key="3">
    <source>
        <dbReference type="ARBA" id="ARBA00022692"/>
    </source>
</evidence>
<feature type="transmembrane region" description="Helical" evidence="6">
    <location>
        <begin position="269"/>
        <end position="290"/>
    </location>
</feature>
<evidence type="ECO:0000256" key="1">
    <source>
        <dbReference type="ARBA" id="ARBA00004651"/>
    </source>
</evidence>
<gene>
    <name evidence="8" type="ORF">EQG49_00645</name>
</gene>
<dbReference type="Gene3D" id="1.20.1720.10">
    <property type="entry name" value="Multidrug resistance protein D"/>
    <property type="match status" value="1"/>
</dbReference>
<evidence type="ECO:0000256" key="2">
    <source>
        <dbReference type="ARBA" id="ARBA00022448"/>
    </source>
</evidence>
<dbReference type="InterPro" id="IPR020846">
    <property type="entry name" value="MFS_dom"/>
</dbReference>
<evidence type="ECO:0000313" key="9">
    <source>
        <dbReference type="Proteomes" id="UP000292886"/>
    </source>
</evidence>
<dbReference type="AlphaFoldDB" id="A0A4P6YR39"/>
<accession>A0A4P6YR39</accession>
<feature type="transmembrane region" description="Helical" evidence="6">
    <location>
        <begin position="296"/>
        <end position="319"/>
    </location>
</feature>
<comment type="subcellular location">
    <subcellularLocation>
        <location evidence="1">Cell membrane</location>
        <topology evidence="1">Multi-pass membrane protein</topology>
    </subcellularLocation>
</comment>
<dbReference type="PANTHER" id="PTHR23501">
    <property type="entry name" value="MAJOR FACILITATOR SUPERFAMILY"/>
    <property type="match status" value="1"/>
</dbReference>
<feature type="transmembrane region" description="Helical" evidence="6">
    <location>
        <begin position="139"/>
        <end position="161"/>
    </location>
</feature>
<dbReference type="SUPFAM" id="SSF103473">
    <property type="entry name" value="MFS general substrate transporter"/>
    <property type="match status" value="1"/>
</dbReference>
<feature type="transmembrane region" description="Helical" evidence="6">
    <location>
        <begin position="340"/>
        <end position="368"/>
    </location>
</feature>
<dbReference type="PROSITE" id="PS50850">
    <property type="entry name" value="MFS"/>
    <property type="match status" value="1"/>
</dbReference>
<evidence type="ECO:0000256" key="4">
    <source>
        <dbReference type="ARBA" id="ARBA00022989"/>
    </source>
</evidence>
<proteinExistence type="predicted"/>
<sequence length="494" mass="53596">MKAGNKQMNSRQMKMAGFAFLLSNVLAGLDGTIVATALPAIVSDLHGIALMSWIITAYMLFMAVSAPIWTKLSERFGQKTIMQVGTTLFILGSVIGGFAGNIITLIIARAIIGIGAGAMLQLPFVIYGSMYAPAERRLVIGRVLAAYSMASIVGPLLGGWFVDIASWRATFFISLPIGILMMVLVGIYFKQVDFKPNLHRIDVPGALTLALMVISLMMAMQSLSQTVIAWHILVIWFVLALISGIAWWQIELHAGNPIVPLHLFKNRSFISKVFVSFFQYGFFGFYTNYLPTWSQGVLGTTATVAGFVLIPSSIAMILYGRMQSRLEARFSEQQMIRNGLLLMIFGGLVLVLTPHSTLILLLVLAGIFGLGTAMVNNTIQVATQEAVAPTEIGAATALNSLIRTLGTTMLVSTFALAMNRVNAHGIQHTKGVTTNLMNKITDATAARQLSPDIVPVLRNLLHSGLTMIALLATIAVIISLVINWKDPWQKPGQN</sequence>
<evidence type="ECO:0000259" key="7">
    <source>
        <dbReference type="PROSITE" id="PS50850"/>
    </source>
</evidence>
<feature type="transmembrane region" description="Helical" evidence="6">
    <location>
        <begin position="227"/>
        <end position="248"/>
    </location>
</feature>
<dbReference type="InterPro" id="IPR036259">
    <property type="entry name" value="MFS_trans_sf"/>
</dbReference>
<feature type="transmembrane region" description="Helical" evidence="6">
    <location>
        <begin position="81"/>
        <end position="100"/>
    </location>
</feature>